<dbReference type="GO" id="GO:0005886">
    <property type="term" value="C:plasma membrane"/>
    <property type="evidence" value="ECO:0007669"/>
    <property type="project" value="UniProtKB-SubCell"/>
</dbReference>
<evidence type="ECO:0000259" key="11">
    <source>
        <dbReference type="PROSITE" id="PS50109"/>
    </source>
</evidence>
<evidence type="ECO:0000256" key="9">
    <source>
        <dbReference type="SAM" id="MobiDB-lite"/>
    </source>
</evidence>
<dbReference type="PANTHER" id="PTHR45453:SF1">
    <property type="entry name" value="PHOSPHATE REGULON SENSOR PROTEIN PHOR"/>
    <property type="match status" value="1"/>
</dbReference>
<evidence type="ECO:0000256" key="7">
    <source>
        <dbReference type="ARBA" id="ARBA00023012"/>
    </source>
</evidence>
<dbReference type="Gene3D" id="1.10.287.130">
    <property type="match status" value="1"/>
</dbReference>
<dbReference type="InterPro" id="IPR050351">
    <property type="entry name" value="BphY/WalK/GraS-like"/>
</dbReference>
<keyword evidence="10" id="KW-1133">Transmembrane helix</keyword>
<keyword evidence="4" id="KW-0597">Phosphoprotein</keyword>
<dbReference type="InterPro" id="IPR003661">
    <property type="entry name" value="HisK_dim/P_dom"/>
</dbReference>
<dbReference type="SMART" id="SM00387">
    <property type="entry name" value="HATPase_c"/>
    <property type="match status" value="1"/>
</dbReference>
<dbReference type="PANTHER" id="PTHR45453">
    <property type="entry name" value="PHOSPHATE REGULON SENSOR PROTEIN PHOR"/>
    <property type="match status" value="1"/>
</dbReference>
<keyword evidence="5" id="KW-0808">Transferase</keyword>
<keyword evidence="13" id="KW-1185">Reference proteome</keyword>
<evidence type="ECO:0000256" key="10">
    <source>
        <dbReference type="SAM" id="Phobius"/>
    </source>
</evidence>
<dbReference type="SMART" id="SM00388">
    <property type="entry name" value="HisKA"/>
    <property type="match status" value="1"/>
</dbReference>
<dbReference type="PRINTS" id="PR00344">
    <property type="entry name" value="BCTRLSENSOR"/>
</dbReference>
<protein>
    <recommendedName>
        <fullName evidence="8">Sensor-like histidine kinase SenX3</fullName>
        <ecNumber evidence="3">2.7.13.3</ecNumber>
    </recommendedName>
</protein>
<dbReference type="CDD" id="cd00082">
    <property type="entry name" value="HisKA"/>
    <property type="match status" value="1"/>
</dbReference>
<dbReference type="SUPFAM" id="SSF47384">
    <property type="entry name" value="Homodimeric domain of signal transducing histidine kinase"/>
    <property type="match status" value="1"/>
</dbReference>
<keyword evidence="10" id="KW-0472">Membrane</keyword>
<feature type="region of interest" description="Disordered" evidence="9">
    <location>
        <begin position="504"/>
        <end position="585"/>
    </location>
</feature>
<evidence type="ECO:0000256" key="4">
    <source>
        <dbReference type="ARBA" id="ARBA00022553"/>
    </source>
</evidence>
<accession>A0A6F8Z1B5</accession>
<dbReference type="FunFam" id="1.10.287.130:FF:000001">
    <property type="entry name" value="Two-component sensor histidine kinase"/>
    <property type="match status" value="1"/>
</dbReference>
<evidence type="ECO:0000256" key="8">
    <source>
        <dbReference type="ARBA" id="ARBA00039401"/>
    </source>
</evidence>
<organism evidence="12 13">
    <name type="scientific">Phytohabitans suffuscus</name>
    <dbReference type="NCBI Taxonomy" id="624315"/>
    <lineage>
        <taxon>Bacteria</taxon>
        <taxon>Bacillati</taxon>
        <taxon>Actinomycetota</taxon>
        <taxon>Actinomycetes</taxon>
        <taxon>Micromonosporales</taxon>
        <taxon>Micromonosporaceae</taxon>
    </lineage>
</organism>
<evidence type="ECO:0000313" key="12">
    <source>
        <dbReference type="EMBL" id="BCB92043.1"/>
    </source>
</evidence>
<sequence>MGDLLLIFGAALAGALAVGGLGATALRLLRGRSIMTHIWVLIAVTVGSVTAGIVVIAEAMFLSPHDLRVVLTIVAAGAVVSVAVGWLFGRRLATAAVWAAQARERERRLEKGRRDLVAWVSHDLRTPLAGLRAMAEALEDRVVHDPATVADYHRRIRVETDRMTRLVDDLFELSRINAGALRLSPSTVPLGDVVSDAVAATAAIADARRIRLVATASRWPTVRASEPELSRVVANLLLNAVRYTPEDGTVWVSGGNDRDGAWLAVADTCGGIPEADLPRVFDVAFRGERARTPRAADGPVGGLGLAIVRGLVEAHGGQVDAHNIPNGCRFVVRLPAPPEAPVSPRGRLPSVAAGSVAAEAEKIDLVRTVARVRDDVGPLPPREPAQPFAEGPLDGGGVRAAGAEPPVELLVGQRRDAAPSGRSATPVMSITEWVPENGCEASSVSGPTTSIWAACQDARAISSFGSPALSSPNTSTSTARIAAISASTYSCSLIRLARRFGSSRAKSPSRYASSRASRSAAATSVRYGTLRLHADAPTLPPRHDRGECTGAGSRVAGRSRSTPAGYPGPSPTCDRRRRTRRRSPR</sequence>
<dbReference type="GO" id="GO:0004721">
    <property type="term" value="F:phosphoprotein phosphatase activity"/>
    <property type="evidence" value="ECO:0007669"/>
    <property type="project" value="TreeGrafter"/>
</dbReference>
<evidence type="ECO:0000313" key="13">
    <source>
        <dbReference type="Proteomes" id="UP000503011"/>
    </source>
</evidence>
<feature type="transmembrane region" description="Helical" evidence="10">
    <location>
        <begin position="38"/>
        <end position="57"/>
    </location>
</feature>
<dbReference type="InterPro" id="IPR003594">
    <property type="entry name" value="HATPase_dom"/>
</dbReference>
<dbReference type="GO" id="GO:0016036">
    <property type="term" value="P:cellular response to phosphate starvation"/>
    <property type="evidence" value="ECO:0007669"/>
    <property type="project" value="TreeGrafter"/>
</dbReference>
<name>A0A6F8Z1B5_9ACTN</name>
<dbReference type="InterPro" id="IPR036097">
    <property type="entry name" value="HisK_dim/P_sf"/>
</dbReference>
<feature type="compositionally biased region" description="Low complexity" evidence="9">
    <location>
        <begin position="504"/>
        <end position="526"/>
    </location>
</feature>
<dbReference type="GO" id="GO:0000155">
    <property type="term" value="F:phosphorelay sensor kinase activity"/>
    <property type="evidence" value="ECO:0007669"/>
    <property type="project" value="InterPro"/>
</dbReference>
<feature type="domain" description="Histidine kinase" evidence="11">
    <location>
        <begin position="119"/>
        <end position="338"/>
    </location>
</feature>
<feature type="compositionally biased region" description="Basic residues" evidence="9">
    <location>
        <begin position="575"/>
        <end position="585"/>
    </location>
</feature>
<dbReference type="EC" id="2.7.13.3" evidence="3"/>
<evidence type="ECO:0000256" key="3">
    <source>
        <dbReference type="ARBA" id="ARBA00012438"/>
    </source>
</evidence>
<dbReference type="EMBL" id="AP022871">
    <property type="protein sequence ID" value="BCB92043.1"/>
    <property type="molecule type" value="Genomic_DNA"/>
</dbReference>
<evidence type="ECO:0000256" key="2">
    <source>
        <dbReference type="ARBA" id="ARBA00004236"/>
    </source>
</evidence>
<feature type="transmembrane region" description="Helical" evidence="10">
    <location>
        <begin position="69"/>
        <end position="88"/>
    </location>
</feature>
<evidence type="ECO:0000256" key="5">
    <source>
        <dbReference type="ARBA" id="ARBA00022679"/>
    </source>
</evidence>
<dbReference type="InterPro" id="IPR004358">
    <property type="entry name" value="Sig_transdc_His_kin-like_C"/>
</dbReference>
<dbReference type="PROSITE" id="PS50109">
    <property type="entry name" value="HIS_KIN"/>
    <property type="match status" value="1"/>
</dbReference>
<evidence type="ECO:0000256" key="6">
    <source>
        <dbReference type="ARBA" id="ARBA00022777"/>
    </source>
</evidence>
<dbReference type="Pfam" id="PF02518">
    <property type="entry name" value="HATPase_c"/>
    <property type="match status" value="1"/>
</dbReference>
<dbReference type="CDD" id="cd00075">
    <property type="entry name" value="HATPase"/>
    <property type="match status" value="1"/>
</dbReference>
<evidence type="ECO:0000256" key="1">
    <source>
        <dbReference type="ARBA" id="ARBA00000085"/>
    </source>
</evidence>
<dbReference type="Proteomes" id="UP000503011">
    <property type="component" value="Chromosome"/>
</dbReference>
<reference evidence="12 13" key="2">
    <citation type="submission" date="2020-03" db="EMBL/GenBank/DDBJ databases">
        <authorList>
            <person name="Ichikawa N."/>
            <person name="Kimura A."/>
            <person name="Kitahashi Y."/>
            <person name="Uohara A."/>
        </authorList>
    </citation>
    <scope>NUCLEOTIDE SEQUENCE [LARGE SCALE GENOMIC DNA]</scope>
    <source>
        <strain evidence="12 13">NBRC 105367</strain>
    </source>
</reference>
<dbReference type="AlphaFoldDB" id="A0A6F8Z1B5"/>
<proteinExistence type="predicted"/>
<dbReference type="KEGG" id="psuu:Psuf_093560"/>
<keyword evidence="6" id="KW-0418">Kinase</keyword>
<comment type="subcellular location">
    <subcellularLocation>
        <location evidence="2">Cell membrane</location>
    </subcellularLocation>
</comment>
<reference evidence="12 13" key="1">
    <citation type="submission" date="2020-03" db="EMBL/GenBank/DDBJ databases">
        <title>Whole genome shotgun sequence of Phytohabitans suffuscus NBRC 105367.</title>
        <authorList>
            <person name="Komaki H."/>
            <person name="Tamura T."/>
        </authorList>
    </citation>
    <scope>NUCLEOTIDE SEQUENCE [LARGE SCALE GENOMIC DNA]</scope>
    <source>
        <strain evidence="12 13">NBRC 105367</strain>
    </source>
</reference>
<dbReference type="Pfam" id="PF00512">
    <property type="entry name" value="HisKA"/>
    <property type="match status" value="1"/>
</dbReference>
<dbReference type="Gene3D" id="3.30.565.10">
    <property type="entry name" value="Histidine kinase-like ATPase, C-terminal domain"/>
    <property type="match status" value="1"/>
</dbReference>
<dbReference type="InterPro" id="IPR036890">
    <property type="entry name" value="HATPase_C_sf"/>
</dbReference>
<gene>
    <name evidence="12" type="ORF">Psuf_093560</name>
</gene>
<dbReference type="InterPro" id="IPR005467">
    <property type="entry name" value="His_kinase_dom"/>
</dbReference>
<comment type="catalytic activity">
    <reaction evidence="1">
        <text>ATP + protein L-histidine = ADP + protein N-phospho-L-histidine.</text>
        <dbReference type="EC" id="2.7.13.3"/>
    </reaction>
</comment>
<dbReference type="SUPFAM" id="SSF55874">
    <property type="entry name" value="ATPase domain of HSP90 chaperone/DNA topoisomerase II/histidine kinase"/>
    <property type="match status" value="1"/>
</dbReference>
<keyword evidence="7" id="KW-0902">Two-component regulatory system</keyword>
<keyword evidence="10" id="KW-0812">Transmembrane</keyword>